<accession>A0A164YYM6</accession>
<sequence>MKGVRNNNTSTREKERPGAFKRSKPGQL</sequence>
<keyword evidence="3" id="KW-1185">Reference proteome</keyword>
<comment type="caution">
    <text evidence="2">The sequence shown here is derived from an EMBL/GenBank/DDBJ whole genome shotgun (WGS) entry which is preliminary data.</text>
</comment>
<gene>
    <name evidence="2" type="ORF">APZ42_018981</name>
</gene>
<feature type="compositionally biased region" description="Polar residues" evidence="1">
    <location>
        <begin position="1"/>
        <end position="10"/>
    </location>
</feature>
<feature type="region of interest" description="Disordered" evidence="1">
    <location>
        <begin position="1"/>
        <end position="28"/>
    </location>
</feature>
<feature type="compositionally biased region" description="Basic residues" evidence="1">
    <location>
        <begin position="19"/>
        <end position="28"/>
    </location>
</feature>
<dbReference type="EMBL" id="LRGB01000868">
    <property type="protein sequence ID" value="KZS15743.1"/>
    <property type="molecule type" value="Genomic_DNA"/>
</dbReference>
<dbReference type="Proteomes" id="UP000076858">
    <property type="component" value="Unassembled WGS sequence"/>
</dbReference>
<evidence type="ECO:0000313" key="3">
    <source>
        <dbReference type="Proteomes" id="UP000076858"/>
    </source>
</evidence>
<proteinExistence type="predicted"/>
<organism evidence="2 3">
    <name type="scientific">Daphnia magna</name>
    <dbReference type="NCBI Taxonomy" id="35525"/>
    <lineage>
        <taxon>Eukaryota</taxon>
        <taxon>Metazoa</taxon>
        <taxon>Ecdysozoa</taxon>
        <taxon>Arthropoda</taxon>
        <taxon>Crustacea</taxon>
        <taxon>Branchiopoda</taxon>
        <taxon>Diplostraca</taxon>
        <taxon>Cladocera</taxon>
        <taxon>Anomopoda</taxon>
        <taxon>Daphniidae</taxon>
        <taxon>Daphnia</taxon>
    </lineage>
</organism>
<evidence type="ECO:0000313" key="2">
    <source>
        <dbReference type="EMBL" id="KZS15743.1"/>
    </source>
</evidence>
<evidence type="ECO:0000256" key="1">
    <source>
        <dbReference type="SAM" id="MobiDB-lite"/>
    </source>
</evidence>
<reference evidence="2 3" key="1">
    <citation type="submission" date="2016-03" db="EMBL/GenBank/DDBJ databases">
        <title>EvidentialGene: Evidence-directed Construction of Genes on Genomes.</title>
        <authorList>
            <person name="Gilbert D.G."/>
            <person name="Choi J.-H."/>
            <person name="Mockaitis K."/>
            <person name="Colbourne J."/>
            <person name="Pfrender M."/>
        </authorList>
    </citation>
    <scope>NUCLEOTIDE SEQUENCE [LARGE SCALE GENOMIC DNA]</scope>
    <source>
        <strain evidence="2 3">Xinb3</strain>
        <tissue evidence="2">Complete organism</tissue>
    </source>
</reference>
<name>A0A164YYM6_9CRUS</name>
<dbReference type="AlphaFoldDB" id="A0A164YYM6"/>
<protein>
    <submittedName>
        <fullName evidence="2">Uncharacterized protein</fullName>
    </submittedName>
</protein>